<proteinExistence type="predicted"/>
<name>A0A0B6ZIE5_9EUPU</name>
<dbReference type="AlphaFoldDB" id="A0A0B6ZIE5"/>
<protein>
    <submittedName>
        <fullName evidence="1">Uncharacterized protein</fullName>
    </submittedName>
</protein>
<gene>
    <name evidence="1" type="primary">ORF62840</name>
</gene>
<reference evidence="1" key="1">
    <citation type="submission" date="2014-12" db="EMBL/GenBank/DDBJ databases">
        <title>Insight into the proteome of Arion vulgaris.</title>
        <authorList>
            <person name="Aradska J."/>
            <person name="Bulat T."/>
            <person name="Smidak R."/>
            <person name="Sarate P."/>
            <person name="Gangsoo J."/>
            <person name="Sialana F."/>
            <person name="Bilban M."/>
            <person name="Lubec G."/>
        </authorList>
    </citation>
    <scope>NUCLEOTIDE SEQUENCE</scope>
    <source>
        <tissue evidence="1">Skin</tissue>
    </source>
</reference>
<evidence type="ECO:0000313" key="1">
    <source>
        <dbReference type="EMBL" id="CEK67500.1"/>
    </source>
</evidence>
<sequence>SPSRSGYCPTVEYQEIRHLTKKNAAEQSDVPVTYNKRMIKSTRKPPILMQDGYQNLSTLEKGVILHLSTGHN</sequence>
<feature type="non-terminal residue" evidence="1">
    <location>
        <position position="1"/>
    </location>
</feature>
<dbReference type="EMBL" id="HACG01020635">
    <property type="protein sequence ID" value="CEK67500.1"/>
    <property type="molecule type" value="Transcribed_RNA"/>
</dbReference>
<organism evidence="1">
    <name type="scientific">Arion vulgaris</name>
    <dbReference type="NCBI Taxonomy" id="1028688"/>
    <lineage>
        <taxon>Eukaryota</taxon>
        <taxon>Metazoa</taxon>
        <taxon>Spiralia</taxon>
        <taxon>Lophotrochozoa</taxon>
        <taxon>Mollusca</taxon>
        <taxon>Gastropoda</taxon>
        <taxon>Heterobranchia</taxon>
        <taxon>Euthyneura</taxon>
        <taxon>Panpulmonata</taxon>
        <taxon>Eupulmonata</taxon>
        <taxon>Stylommatophora</taxon>
        <taxon>Helicina</taxon>
        <taxon>Arionoidea</taxon>
        <taxon>Arionidae</taxon>
        <taxon>Arion</taxon>
    </lineage>
</organism>
<accession>A0A0B6ZIE5</accession>